<organism evidence="2 3">
    <name type="scientific">Mycoplasma haemocanis (strain Illinois)</name>
    <dbReference type="NCBI Taxonomy" id="1111676"/>
    <lineage>
        <taxon>Bacteria</taxon>
        <taxon>Bacillati</taxon>
        <taxon>Mycoplasmatota</taxon>
        <taxon>Mollicutes</taxon>
        <taxon>Mycoplasmataceae</taxon>
        <taxon>Mycoplasma</taxon>
    </lineage>
</organism>
<keyword evidence="1" id="KW-0812">Transmembrane</keyword>
<gene>
    <name evidence="2" type="ordered locus">MHC_04995</name>
</gene>
<evidence type="ECO:0000256" key="1">
    <source>
        <dbReference type="SAM" id="Phobius"/>
    </source>
</evidence>
<dbReference type="Proteomes" id="UP000009135">
    <property type="component" value="Chromosome"/>
</dbReference>
<evidence type="ECO:0000313" key="3">
    <source>
        <dbReference type="Proteomes" id="UP000009135"/>
    </source>
</evidence>
<evidence type="ECO:0000313" key="2">
    <source>
        <dbReference type="EMBL" id="AEW45855.1"/>
    </source>
</evidence>
<dbReference type="STRING" id="1111676.MHC_04995"/>
<dbReference type="KEGG" id="mhe:MHC_04995"/>
<protein>
    <submittedName>
        <fullName evidence="2">Uncharacterized protein</fullName>
    </submittedName>
</protein>
<dbReference type="AlphaFoldDB" id="H6N883"/>
<keyword evidence="1" id="KW-0472">Membrane</keyword>
<dbReference type="EMBL" id="CP003199">
    <property type="protein sequence ID" value="AEW45855.1"/>
    <property type="molecule type" value="Genomic_DNA"/>
</dbReference>
<proteinExistence type="predicted"/>
<name>H6N883_MYCHN</name>
<feature type="transmembrane region" description="Helical" evidence="1">
    <location>
        <begin position="12"/>
        <end position="33"/>
    </location>
</feature>
<sequence>MAIPSSVIFKSVIAAGATGGVLGGAYLVTPYVFPKKESIRSKLEKAGWNILLHTGRDSEWTAIYEKYKSKETNDLSKLDGTVTKNESNDTGIPKLKKSCESALSKEFSESLYKAAVRWCVTPISVENRLQHLGGYTKINIDENNTTLDHETWKQREVTFKSNSSKNSSDFGITFPASTNNQESNIKEIKKGCKKHLEKKNYEDDFESSIQNARNWCNK</sequence>
<keyword evidence="1" id="KW-1133">Transmembrane helix</keyword>
<accession>H6N883</accession>
<dbReference type="HOGENOM" id="CLU_098620_3_0_14"/>
<keyword evidence="3" id="KW-1185">Reference proteome</keyword>
<reference evidence="2 3" key="1">
    <citation type="journal article" date="2012" name="J. Bacteriol.">
        <title>Complete genome sequence of Mycoplasma haemocanis strain Illinois.</title>
        <authorList>
            <person name="do Nascimento N.C."/>
            <person name="Guimaraes A.M."/>
            <person name="Santos A.P."/>
            <person name="Sanmiguel P.J."/>
            <person name="Messick J.B."/>
        </authorList>
    </citation>
    <scope>NUCLEOTIDE SEQUENCE [LARGE SCALE GENOMIC DNA]</scope>
    <source>
        <strain evidence="2 3">Illinois</strain>
    </source>
</reference>